<accession>A0A015LCN3</accession>
<dbReference type="Gene3D" id="1.25.40.10">
    <property type="entry name" value="Tetratricopeptide repeat domain"/>
    <property type="match status" value="2"/>
</dbReference>
<dbReference type="HOGENOM" id="CLU_000288_36_14_1"/>
<dbReference type="InterPro" id="IPR050767">
    <property type="entry name" value="Sel1_AlgK"/>
</dbReference>
<dbReference type="AlphaFoldDB" id="A0A015LCN3"/>
<keyword evidence="3" id="KW-1185">Reference proteome</keyword>
<dbReference type="SUPFAM" id="SSF81901">
    <property type="entry name" value="HCP-like"/>
    <property type="match status" value="1"/>
</dbReference>
<dbReference type="PANTHER" id="PTHR11102:SF160">
    <property type="entry name" value="ERAD-ASSOCIATED E3 UBIQUITIN-PROTEIN LIGASE COMPONENT HRD3"/>
    <property type="match status" value="1"/>
</dbReference>
<sequence>MSDNKKMHLMQDTENMNNWFEEKTIITKTDIVENTQFSSNQEFNNEETLSINNSKLQVKSSQLIIQYFDKINLKEIDPITVLNKREKLSFEKGFDIIVDETNNLIFKLLSKGIGWQSLEDQVIDYFNNHNINLQEIYNWLLYYQNDSNSIFLFGYFNYRGIGTNVNKKKAFNLFIDESKKNHILAQHFTRDCYEYGNGTIKSKKLAIEYYEKVANKNFPYGQFETGYCYFHGIGTKKDLKKAFYWYDKAVNNGNIVAMYNLGHCYKEGLGIKKDNNKAFELFKQSAEGEYPSGITMLGYCYGEAFEYYQKSANLENMIAQFLLGVMYEYGEGITKDIGKAIYWYKKFSKKGYQSAQNKLLKLQNINNL</sequence>
<dbReference type="EMBL" id="JEMT01016631">
    <property type="protein sequence ID" value="EXX70276.1"/>
    <property type="molecule type" value="Genomic_DNA"/>
</dbReference>
<name>A0A015LCN3_RHIIW</name>
<dbReference type="InterPro" id="IPR011990">
    <property type="entry name" value="TPR-like_helical_dom_sf"/>
</dbReference>
<dbReference type="OrthoDB" id="2384430at2759"/>
<dbReference type="SMART" id="SM00671">
    <property type="entry name" value="SEL1"/>
    <property type="match status" value="6"/>
</dbReference>
<comment type="similarity">
    <text evidence="1">Belongs to the sel-1 family.</text>
</comment>
<evidence type="ECO:0000313" key="3">
    <source>
        <dbReference type="Proteomes" id="UP000022910"/>
    </source>
</evidence>
<proteinExistence type="inferred from homology"/>
<dbReference type="Pfam" id="PF08238">
    <property type="entry name" value="Sel1"/>
    <property type="match status" value="6"/>
</dbReference>
<reference evidence="2 3" key="1">
    <citation type="submission" date="2014-02" db="EMBL/GenBank/DDBJ databases">
        <title>Single nucleus genome sequencing reveals high similarity among nuclei of an endomycorrhizal fungus.</title>
        <authorList>
            <person name="Lin K."/>
            <person name="Geurts R."/>
            <person name="Zhang Z."/>
            <person name="Limpens E."/>
            <person name="Saunders D.G."/>
            <person name="Mu D."/>
            <person name="Pang E."/>
            <person name="Cao H."/>
            <person name="Cha H."/>
            <person name="Lin T."/>
            <person name="Zhou Q."/>
            <person name="Shang Y."/>
            <person name="Li Y."/>
            <person name="Ivanov S."/>
            <person name="Sharma T."/>
            <person name="Velzen R.V."/>
            <person name="Ruijter N.D."/>
            <person name="Aanen D.K."/>
            <person name="Win J."/>
            <person name="Kamoun S."/>
            <person name="Bisseling T."/>
            <person name="Huang S."/>
        </authorList>
    </citation>
    <scope>NUCLEOTIDE SEQUENCE [LARGE SCALE GENOMIC DNA]</scope>
    <source>
        <strain evidence="3">DAOM197198w</strain>
    </source>
</reference>
<evidence type="ECO:0000256" key="1">
    <source>
        <dbReference type="ARBA" id="ARBA00038101"/>
    </source>
</evidence>
<comment type="caution">
    <text evidence="2">The sequence shown here is derived from an EMBL/GenBank/DDBJ whole genome shotgun (WGS) entry which is preliminary data.</text>
</comment>
<gene>
    <name evidence="2" type="ORF">RirG_089000</name>
</gene>
<evidence type="ECO:0000313" key="2">
    <source>
        <dbReference type="EMBL" id="EXX70276.1"/>
    </source>
</evidence>
<dbReference type="PANTHER" id="PTHR11102">
    <property type="entry name" value="SEL-1-LIKE PROTEIN"/>
    <property type="match status" value="1"/>
</dbReference>
<dbReference type="Proteomes" id="UP000022910">
    <property type="component" value="Unassembled WGS sequence"/>
</dbReference>
<organism evidence="2 3">
    <name type="scientific">Rhizophagus irregularis (strain DAOM 197198w)</name>
    <name type="common">Glomus intraradices</name>
    <dbReference type="NCBI Taxonomy" id="1432141"/>
    <lineage>
        <taxon>Eukaryota</taxon>
        <taxon>Fungi</taxon>
        <taxon>Fungi incertae sedis</taxon>
        <taxon>Mucoromycota</taxon>
        <taxon>Glomeromycotina</taxon>
        <taxon>Glomeromycetes</taxon>
        <taxon>Glomerales</taxon>
        <taxon>Glomeraceae</taxon>
        <taxon>Rhizophagus</taxon>
    </lineage>
</organism>
<protein>
    <submittedName>
        <fullName evidence="2">Skt5p</fullName>
    </submittedName>
</protein>
<dbReference type="InterPro" id="IPR006597">
    <property type="entry name" value="Sel1-like"/>
</dbReference>